<sequence length="89" mass="9263">MDYRDCACFALVLGDGDLGGGRSAGVGGVSGGRDFGGESGLQIGQELDVVVEAPAWLENARFQLMEWEWSAAWGRPAATCGLRGSVVIS</sequence>
<reference evidence="2" key="1">
    <citation type="journal article" date="2019" name="Int. J. Syst. Evol. Microbiol.">
        <title>The Global Catalogue of Microorganisms (GCM) 10K type strain sequencing project: providing services to taxonomists for standard genome sequencing and annotation.</title>
        <authorList>
            <consortium name="The Broad Institute Genomics Platform"/>
            <consortium name="The Broad Institute Genome Sequencing Center for Infectious Disease"/>
            <person name="Wu L."/>
            <person name="Ma J."/>
        </authorList>
    </citation>
    <scope>NUCLEOTIDE SEQUENCE [LARGE SCALE GENOMIC DNA]</scope>
    <source>
        <strain evidence="2">JCM 16898</strain>
    </source>
</reference>
<evidence type="ECO:0000313" key="1">
    <source>
        <dbReference type="EMBL" id="GAA3573782.1"/>
    </source>
</evidence>
<comment type="caution">
    <text evidence="1">The sequence shown here is derived from an EMBL/GenBank/DDBJ whole genome shotgun (WGS) entry which is preliminary data.</text>
</comment>
<dbReference type="Proteomes" id="UP001500689">
    <property type="component" value="Unassembled WGS sequence"/>
</dbReference>
<proteinExistence type="predicted"/>
<evidence type="ECO:0000313" key="2">
    <source>
        <dbReference type="Proteomes" id="UP001500689"/>
    </source>
</evidence>
<accession>A0ABP6XWL5</accession>
<dbReference type="EMBL" id="BAAAZN010000018">
    <property type="protein sequence ID" value="GAA3573782.1"/>
    <property type="molecule type" value="Genomic_DNA"/>
</dbReference>
<name>A0ABP6XWL5_9PSEU</name>
<gene>
    <name evidence="1" type="ORF">GCM10022222_67730</name>
</gene>
<organism evidence="1 2">
    <name type="scientific">Amycolatopsis ultiminotia</name>
    <dbReference type="NCBI Taxonomy" id="543629"/>
    <lineage>
        <taxon>Bacteria</taxon>
        <taxon>Bacillati</taxon>
        <taxon>Actinomycetota</taxon>
        <taxon>Actinomycetes</taxon>
        <taxon>Pseudonocardiales</taxon>
        <taxon>Pseudonocardiaceae</taxon>
        <taxon>Amycolatopsis</taxon>
    </lineage>
</organism>
<protein>
    <submittedName>
        <fullName evidence="1">Uncharacterized protein</fullName>
    </submittedName>
</protein>
<keyword evidence="2" id="KW-1185">Reference proteome</keyword>